<dbReference type="Proteomes" id="UP000192917">
    <property type="component" value="Unassembled WGS sequence"/>
</dbReference>
<dbReference type="RefSeq" id="WP_085122901.1">
    <property type="nucleotide sequence ID" value="NZ_FWZX01000008.1"/>
</dbReference>
<keyword evidence="2" id="KW-1185">Reference proteome</keyword>
<accession>A0A1Y6BVM0</accession>
<dbReference type="AlphaFoldDB" id="A0A1Y6BVM0"/>
<name>A0A1Y6BVM0_9PROT</name>
<dbReference type="EMBL" id="FWZX01000008">
    <property type="protein sequence ID" value="SMF23395.1"/>
    <property type="molecule type" value="Genomic_DNA"/>
</dbReference>
<proteinExistence type="predicted"/>
<dbReference type="STRING" id="560819.SAMN05428998_1085"/>
<gene>
    <name evidence="1" type="ORF">SAMN05428998_1085</name>
</gene>
<sequence>MTVFVLDNARNQTDANGAQTDASLVDIVEGYRQIVQAAYVGFPIMCVEVDDVNAWSHIEGFVGRLQSGPNRLEKVRLIFSDTGSWIAWNGSPGIIFSTPLSEHFNGFDWIDTDAAATTEVYKIASDRARINAGGTIGSLGTAPVVGAEMLIEAGDTALTLTHNAAAILCPGEKDLPLAPGDRARVRYLGGSVSEVLEVLPGSRMHSISIPVASILPSPNGGCESLTNDSAASTVATLEFLLFSASTANHAQAQLTLPKSYTGGDILVEALLASNGSGNVKVDVRAEAVGAGESPSGWGDAATTTVAVGATAGAQKSTGRLTVTPAGTPAGGEELFVQVKRDAADGTDTAADKMRLYAIIVTIPVSKESDA</sequence>
<protein>
    <submittedName>
        <fullName evidence="1">Uncharacterized protein</fullName>
    </submittedName>
</protein>
<reference evidence="1 2" key="1">
    <citation type="submission" date="2017-04" db="EMBL/GenBank/DDBJ databases">
        <authorList>
            <person name="Afonso C.L."/>
            <person name="Miller P.J."/>
            <person name="Scott M.A."/>
            <person name="Spackman E."/>
            <person name="Goraichik I."/>
            <person name="Dimitrov K.M."/>
            <person name="Suarez D.L."/>
            <person name="Swayne D.E."/>
        </authorList>
    </citation>
    <scope>NUCLEOTIDE SEQUENCE [LARGE SCALE GENOMIC DNA]</scope>
    <source>
        <strain evidence="1 2">USBA 355</strain>
    </source>
</reference>
<organism evidence="1 2">
    <name type="scientific">Tistlia consotensis USBA 355</name>
    <dbReference type="NCBI Taxonomy" id="560819"/>
    <lineage>
        <taxon>Bacteria</taxon>
        <taxon>Pseudomonadati</taxon>
        <taxon>Pseudomonadota</taxon>
        <taxon>Alphaproteobacteria</taxon>
        <taxon>Rhodospirillales</taxon>
        <taxon>Rhodovibrionaceae</taxon>
        <taxon>Tistlia</taxon>
    </lineage>
</organism>
<evidence type="ECO:0000313" key="2">
    <source>
        <dbReference type="Proteomes" id="UP000192917"/>
    </source>
</evidence>
<evidence type="ECO:0000313" key="1">
    <source>
        <dbReference type="EMBL" id="SMF23395.1"/>
    </source>
</evidence>